<comment type="caution">
    <text evidence="1">The sequence shown here is derived from an EMBL/GenBank/DDBJ whole genome shotgun (WGS) entry which is preliminary data.</text>
</comment>
<protein>
    <submittedName>
        <fullName evidence="1">Uncharacterized protein</fullName>
    </submittedName>
</protein>
<evidence type="ECO:0000313" key="1">
    <source>
        <dbReference type="EMBL" id="KAF2842865.1"/>
    </source>
</evidence>
<reference evidence="1" key="1">
    <citation type="journal article" date="2020" name="Stud. Mycol.">
        <title>101 Dothideomycetes genomes: a test case for predicting lifestyles and emergence of pathogens.</title>
        <authorList>
            <person name="Haridas S."/>
            <person name="Albert R."/>
            <person name="Binder M."/>
            <person name="Bloem J."/>
            <person name="Labutti K."/>
            <person name="Salamov A."/>
            <person name="Andreopoulos B."/>
            <person name="Baker S."/>
            <person name="Barry K."/>
            <person name="Bills G."/>
            <person name="Bluhm B."/>
            <person name="Cannon C."/>
            <person name="Castanera R."/>
            <person name="Culley D."/>
            <person name="Daum C."/>
            <person name="Ezra D."/>
            <person name="Gonzalez J."/>
            <person name="Henrissat B."/>
            <person name="Kuo A."/>
            <person name="Liang C."/>
            <person name="Lipzen A."/>
            <person name="Lutzoni F."/>
            <person name="Magnuson J."/>
            <person name="Mondo S."/>
            <person name="Nolan M."/>
            <person name="Ohm R."/>
            <person name="Pangilinan J."/>
            <person name="Park H.-J."/>
            <person name="Ramirez L."/>
            <person name="Alfaro M."/>
            <person name="Sun H."/>
            <person name="Tritt A."/>
            <person name="Yoshinaga Y."/>
            <person name="Zwiers L.-H."/>
            <person name="Turgeon B."/>
            <person name="Goodwin S."/>
            <person name="Spatafora J."/>
            <person name="Crous P."/>
            <person name="Grigoriev I."/>
        </authorList>
    </citation>
    <scope>NUCLEOTIDE SEQUENCE</scope>
    <source>
        <strain evidence="1">CBS 101060</strain>
    </source>
</reference>
<sequence length="216" mass="24100">MTSDKHSLRRFATVGGAEEHVEWKLKATCSGVVQDLQRQESPRCPVWAVDISSDGSFHVAAFTDARAHFLFHRAADPVLCRQRLPCVKDLESSKESQRCSASRRKCTRALGVERNAFPQSAGGSKTPRNAILDNNSTAQHYQNSDAEHERAAILPLRASSPIPAMHVGHNLAFRRFTVKTCRRFMRLPYNIDPLVAPLIYLAMHHCPSPAQHPGCH</sequence>
<proteinExistence type="predicted"/>
<keyword evidence="2" id="KW-1185">Reference proteome</keyword>
<name>A0A9P4VUU9_9PEZI</name>
<gene>
    <name evidence="1" type="ORF">M501DRAFT_34714</name>
</gene>
<evidence type="ECO:0000313" key="2">
    <source>
        <dbReference type="Proteomes" id="UP000799429"/>
    </source>
</evidence>
<dbReference type="Proteomes" id="UP000799429">
    <property type="component" value="Unassembled WGS sequence"/>
</dbReference>
<accession>A0A9P4VUU9</accession>
<dbReference type="EMBL" id="MU006089">
    <property type="protein sequence ID" value="KAF2842865.1"/>
    <property type="molecule type" value="Genomic_DNA"/>
</dbReference>
<organism evidence="1 2">
    <name type="scientific">Patellaria atrata CBS 101060</name>
    <dbReference type="NCBI Taxonomy" id="1346257"/>
    <lineage>
        <taxon>Eukaryota</taxon>
        <taxon>Fungi</taxon>
        <taxon>Dikarya</taxon>
        <taxon>Ascomycota</taxon>
        <taxon>Pezizomycotina</taxon>
        <taxon>Dothideomycetes</taxon>
        <taxon>Dothideomycetes incertae sedis</taxon>
        <taxon>Patellariales</taxon>
        <taxon>Patellariaceae</taxon>
        <taxon>Patellaria</taxon>
    </lineage>
</organism>
<dbReference type="AlphaFoldDB" id="A0A9P4VUU9"/>